<proteinExistence type="predicted"/>
<evidence type="ECO:0000313" key="5">
    <source>
        <dbReference type="EMBL" id="KVX00776.1"/>
    </source>
</evidence>
<accession>A0A106BY64</accession>
<dbReference type="RefSeq" id="WP_059746742.1">
    <property type="nucleotide sequence ID" value="NZ_LRDC01000035.1"/>
</dbReference>
<protein>
    <submittedName>
        <fullName evidence="5">Copper resistance protein CopC</fullName>
    </submittedName>
</protein>
<dbReference type="Proteomes" id="UP000055702">
    <property type="component" value="Unassembled WGS sequence"/>
</dbReference>
<feature type="signal peptide" evidence="3">
    <location>
        <begin position="1"/>
        <end position="21"/>
    </location>
</feature>
<feature type="domain" description="CopC" evidence="4">
    <location>
        <begin position="22"/>
        <end position="113"/>
    </location>
</feature>
<sequence length="140" mass="15026">MKLFNNVLVVTSLFLSASAFAHVGLGSSMPANGAMLSQAPTTLELTFTAPVRLVKLIVQDEKQQSVPLTLPSSATSQAAFSFALPALSAANYTVNWMIMGDDGHKMKGNMSFMLHDSGMNTRSAPPMTMEHETSEHTAHQ</sequence>
<dbReference type="InterPro" id="IPR014755">
    <property type="entry name" value="Cu-Rt/internalin_Ig-like"/>
</dbReference>
<evidence type="ECO:0000259" key="4">
    <source>
        <dbReference type="Pfam" id="PF04234"/>
    </source>
</evidence>
<evidence type="ECO:0000313" key="6">
    <source>
        <dbReference type="Proteomes" id="UP000055702"/>
    </source>
</evidence>
<dbReference type="GO" id="GO:0005507">
    <property type="term" value="F:copper ion binding"/>
    <property type="evidence" value="ECO:0007669"/>
    <property type="project" value="InterPro"/>
</dbReference>
<dbReference type="SUPFAM" id="SSF81296">
    <property type="entry name" value="E set domains"/>
    <property type="match status" value="1"/>
</dbReference>
<dbReference type="AlphaFoldDB" id="A0A106BY64"/>
<reference evidence="5 6" key="1">
    <citation type="submission" date="2016-01" db="EMBL/GenBank/DDBJ databases">
        <title>Draft genome of the antarctic isolate Shewanella frigidimarina Ag06-30.</title>
        <authorList>
            <person name="Parmeciano Di Noto G."/>
            <person name="Vazquez S."/>
            <person name="Mac Cormack W."/>
            <person name="Iriarte A."/>
            <person name="Quiroga C."/>
        </authorList>
    </citation>
    <scope>NUCLEOTIDE SEQUENCE [LARGE SCALE GENOMIC DNA]</scope>
    <source>
        <strain evidence="5 6">Ag06-30</strain>
    </source>
</reference>
<evidence type="ECO:0000256" key="1">
    <source>
        <dbReference type="ARBA" id="ARBA00022729"/>
    </source>
</evidence>
<dbReference type="Gene3D" id="2.60.40.1220">
    <property type="match status" value="1"/>
</dbReference>
<dbReference type="EMBL" id="LRDC01000035">
    <property type="protein sequence ID" value="KVX00776.1"/>
    <property type="molecule type" value="Genomic_DNA"/>
</dbReference>
<feature type="chain" id="PRO_5007125855" evidence="3">
    <location>
        <begin position="22"/>
        <end position="140"/>
    </location>
</feature>
<keyword evidence="1 3" id="KW-0732">Signal</keyword>
<gene>
    <name evidence="5" type="ORF">AWJ07_19795</name>
</gene>
<dbReference type="InterPro" id="IPR014756">
    <property type="entry name" value="Ig_E-set"/>
</dbReference>
<evidence type="ECO:0000256" key="2">
    <source>
        <dbReference type="ARBA" id="ARBA00023008"/>
    </source>
</evidence>
<dbReference type="GO" id="GO:0042597">
    <property type="term" value="C:periplasmic space"/>
    <property type="evidence" value="ECO:0007669"/>
    <property type="project" value="InterPro"/>
</dbReference>
<dbReference type="Pfam" id="PF04234">
    <property type="entry name" value="CopC"/>
    <property type="match status" value="1"/>
</dbReference>
<organism evidence="5">
    <name type="scientific">Shewanella frigidimarina</name>
    <dbReference type="NCBI Taxonomy" id="56812"/>
    <lineage>
        <taxon>Bacteria</taxon>
        <taxon>Pseudomonadati</taxon>
        <taxon>Pseudomonadota</taxon>
        <taxon>Gammaproteobacteria</taxon>
        <taxon>Alteromonadales</taxon>
        <taxon>Shewanellaceae</taxon>
        <taxon>Shewanella</taxon>
    </lineage>
</organism>
<dbReference type="InterPro" id="IPR007348">
    <property type="entry name" value="CopC_dom"/>
</dbReference>
<evidence type="ECO:0000256" key="3">
    <source>
        <dbReference type="SAM" id="SignalP"/>
    </source>
</evidence>
<dbReference type="GO" id="GO:0046688">
    <property type="term" value="P:response to copper ion"/>
    <property type="evidence" value="ECO:0007669"/>
    <property type="project" value="InterPro"/>
</dbReference>
<comment type="caution">
    <text evidence="5">The sequence shown here is derived from an EMBL/GenBank/DDBJ whole genome shotgun (WGS) entry which is preliminary data.</text>
</comment>
<name>A0A106BY64_SHEFR</name>
<keyword evidence="2" id="KW-0186">Copper</keyword>